<evidence type="ECO:0000313" key="2">
    <source>
        <dbReference type="EMBL" id="EQD29764.1"/>
    </source>
</evidence>
<gene>
    <name evidence="2" type="ORF">B1A_20544</name>
</gene>
<protein>
    <recommendedName>
        <fullName evidence="1">PEP-utilising enzyme mobile domain-containing protein</fullName>
    </recommendedName>
</protein>
<dbReference type="InterPro" id="IPR036637">
    <property type="entry name" value="Phosphohistidine_dom_sf"/>
</dbReference>
<dbReference type="InterPro" id="IPR008279">
    <property type="entry name" value="PEP-util_enz_mobile_dom"/>
</dbReference>
<accession>T0ZM06</accession>
<dbReference type="SUPFAM" id="SSF52009">
    <property type="entry name" value="Phosphohistidine domain"/>
    <property type="match status" value="1"/>
</dbReference>
<comment type="caution">
    <text evidence="2">The sequence shown here is derived from an EMBL/GenBank/DDBJ whole genome shotgun (WGS) entry which is preliminary data.</text>
</comment>
<feature type="non-terminal residue" evidence="2">
    <location>
        <position position="149"/>
    </location>
</feature>
<dbReference type="EMBL" id="AUZX01015159">
    <property type="protein sequence ID" value="EQD29764.1"/>
    <property type="molecule type" value="Genomic_DNA"/>
</dbReference>
<reference evidence="2" key="1">
    <citation type="submission" date="2013-08" db="EMBL/GenBank/DDBJ databases">
        <authorList>
            <person name="Mendez C."/>
            <person name="Richter M."/>
            <person name="Ferrer M."/>
            <person name="Sanchez J."/>
        </authorList>
    </citation>
    <scope>NUCLEOTIDE SEQUENCE</scope>
</reference>
<sequence>MMGEIVQSDSDKLTGKTFEAVGVGLNVFEFAELVEGRAKWLDSPQDVIDFVQDEEDIEDVIIVARGGTTTFLSLALTAGVRGVITLQGAPESHLGIVCREYGIPCAMTVSFEKGVRTSRGEIIPADGVRLQMDVSKRPNAVVSQEVGAP</sequence>
<organism evidence="2">
    <name type="scientific">mine drainage metagenome</name>
    <dbReference type="NCBI Taxonomy" id="410659"/>
    <lineage>
        <taxon>unclassified sequences</taxon>
        <taxon>metagenomes</taxon>
        <taxon>ecological metagenomes</taxon>
    </lineage>
</organism>
<name>T0ZM06_9ZZZZ</name>
<reference evidence="2" key="2">
    <citation type="journal article" date="2014" name="ISME J.">
        <title>Microbial stratification in low pH oxic and suboxic macroscopic growths along an acid mine drainage.</title>
        <authorList>
            <person name="Mendez-Garcia C."/>
            <person name="Mesa V."/>
            <person name="Sprenger R.R."/>
            <person name="Richter M."/>
            <person name="Diez M.S."/>
            <person name="Solano J."/>
            <person name="Bargiela R."/>
            <person name="Golyshina O.V."/>
            <person name="Manteca A."/>
            <person name="Ramos J.L."/>
            <person name="Gallego J.R."/>
            <person name="Llorente I."/>
            <person name="Martins Dos Santos V.A."/>
            <person name="Jensen O.N."/>
            <person name="Pelaez A.I."/>
            <person name="Sanchez J."/>
            <person name="Ferrer M."/>
        </authorList>
    </citation>
    <scope>NUCLEOTIDE SEQUENCE</scope>
</reference>
<evidence type="ECO:0000259" key="1">
    <source>
        <dbReference type="Pfam" id="PF00391"/>
    </source>
</evidence>
<dbReference type="Pfam" id="PF00391">
    <property type="entry name" value="PEP-utilizers"/>
    <property type="match status" value="1"/>
</dbReference>
<feature type="domain" description="PEP-utilising enzyme mobile" evidence="1">
    <location>
        <begin position="58"/>
        <end position="113"/>
    </location>
</feature>
<dbReference type="AlphaFoldDB" id="T0ZM06"/>
<dbReference type="Gene3D" id="3.50.30.10">
    <property type="entry name" value="Phosphohistidine domain"/>
    <property type="match status" value="1"/>
</dbReference>
<dbReference type="GO" id="GO:0016772">
    <property type="term" value="F:transferase activity, transferring phosphorus-containing groups"/>
    <property type="evidence" value="ECO:0007669"/>
    <property type="project" value="InterPro"/>
</dbReference>
<proteinExistence type="predicted"/>